<evidence type="ECO:0000313" key="2">
    <source>
        <dbReference type="Proteomes" id="UP000255061"/>
    </source>
</evidence>
<name>A0A380ARE4_9GAMM</name>
<gene>
    <name evidence="1" type="ORF">NCTC10736_02775</name>
</gene>
<dbReference type="EMBL" id="UGYV01000001">
    <property type="protein sequence ID" value="SUI85690.1"/>
    <property type="molecule type" value="Genomic_DNA"/>
</dbReference>
<dbReference type="AlphaFoldDB" id="A0A380ARE4"/>
<dbReference type="RefSeq" id="WP_115406515.1">
    <property type="nucleotide sequence ID" value="NZ_BPFE01000002.1"/>
</dbReference>
<organism evidence="1 2">
    <name type="scientific">Shewanella morhuae</name>
    <dbReference type="NCBI Taxonomy" id="365591"/>
    <lineage>
        <taxon>Bacteria</taxon>
        <taxon>Pseudomonadati</taxon>
        <taxon>Pseudomonadota</taxon>
        <taxon>Gammaproteobacteria</taxon>
        <taxon>Alteromonadales</taxon>
        <taxon>Shewanellaceae</taxon>
        <taxon>Shewanella</taxon>
    </lineage>
</organism>
<protein>
    <submittedName>
        <fullName evidence="1">Uncharacterized protein</fullName>
    </submittedName>
</protein>
<dbReference type="Proteomes" id="UP000255061">
    <property type="component" value="Unassembled WGS sequence"/>
</dbReference>
<evidence type="ECO:0000313" key="1">
    <source>
        <dbReference type="EMBL" id="SUI85690.1"/>
    </source>
</evidence>
<sequence>MASWIEQQSHRLDDNTKLICRYHRLSTHFELLLQQNKDALICQAQQVQLEIEKMPPTLWYKRHLFYLPKHIELTHGARQYQLRIFPFPFFWRARLRCAVTSNILIEECLVGRKRRSMVRAIYFSLINLLRVMLQVLT</sequence>
<reference evidence="1 2" key="1">
    <citation type="submission" date="2018-06" db="EMBL/GenBank/DDBJ databases">
        <authorList>
            <consortium name="Pathogen Informatics"/>
            <person name="Doyle S."/>
        </authorList>
    </citation>
    <scope>NUCLEOTIDE SEQUENCE [LARGE SCALE GENOMIC DNA]</scope>
    <source>
        <strain evidence="1 2">NCTC10736</strain>
    </source>
</reference>
<accession>A0A380ARE4</accession>
<proteinExistence type="predicted"/>